<evidence type="ECO:0000313" key="5">
    <source>
        <dbReference type="EMBL" id="UOR11524.1"/>
    </source>
</evidence>
<evidence type="ECO:0000313" key="6">
    <source>
        <dbReference type="Proteomes" id="UP000830326"/>
    </source>
</evidence>
<feature type="domain" description="HTH gntR-type" evidence="4">
    <location>
        <begin position="5"/>
        <end position="73"/>
    </location>
</feature>
<reference evidence="5" key="1">
    <citation type="submission" date="2022-04" db="EMBL/GenBank/DDBJ databases">
        <title>Halobacillus sp. isolated from saltern.</title>
        <authorList>
            <person name="Won M."/>
            <person name="Lee C.-M."/>
            <person name="Woen H.-Y."/>
            <person name="Kwon S.-W."/>
        </authorList>
    </citation>
    <scope>NUCLEOTIDE SEQUENCE</scope>
    <source>
        <strain evidence="5">SSHM10-5</strain>
    </source>
</reference>
<keyword evidence="2" id="KW-0238">DNA-binding</keyword>
<dbReference type="RefSeq" id="WP_245031588.1">
    <property type="nucleotide sequence ID" value="NZ_CP095075.1"/>
</dbReference>
<dbReference type="Pfam" id="PF07702">
    <property type="entry name" value="UTRA"/>
    <property type="match status" value="1"/>
</dbReference>
<dbReference type="EMBL" id="CP095075">
    <property type="protein sequence ID" value="UOR11524.1"/>
    <property type="molecule type" value="Genomic_DNA"/>
</dbReference>
<dbReference type="PANTHER" id="PTHR44846">
    <property type="entry name" value="MANNOSYL-D-GLYCERATE TRANSPORT/METABOLISM SYSTEM REPRESSOR MNGR-RELATED"/>
    <property type="match status" value="1"/>
</dbReference>
<dbReference type="SMART" id="SM00345">
    <property type="entry name" value="HTH_GNTR"/>
    <property type="match status" value="1"/>
</dbReference>
<keyword evidence="3" id="KW-0804">Transcription</keyword>
<dbReference type="PANTHER" id="PTHR44846:SF1">
    <property type="entry name" value="MANNOSYL-D-GLYCERATE TRANSPORT_METABOLISM SYSTEM REPRESSOR MNGR-RELATED"/>
    <property type="match status" value="1"/>
</dbReference>
<protein>
    <submittedName>
        <fullName evidence="5">GntR family transcriptional regulator</fullName>
    </submittedName>
</protein>
<dbReference type="InterPro" id="IPR000524">
    <property type="entry name" value="Tscrpt_reg_HTH_GntR"/>
</dbReference>
<evidence type="ECO:0000256" key="2">
    <source>
        <dbReference type="ARBA" id="ARBA00023125"/>
    </source>
</evidence>
<dbReference type="Proteomes" id="UP000830326">
    <property type="component" value="Chromosome"/>
</dbReference>
<evidence type="ECO:0000259" key="4">
    <source>
        <dbReference type="PROSITE" id="PS50949"/>
    </source>
</evidence>
<dbReference type="CDD" id="cd07377">
    <property type="entry name" value="WHTH_GntR"/>
    <property type="match status" value="1"/>
</dbReference>
<sequence length="238" mass="27256">MSKNDQLHSQIKKDIIEKIDNGYYRPGKNLPTEAEFCNIYNVSRTTVRTALNHLIMEGHIYRKQGKGTFVAKGKVKQILSSSKLQYAAQLESQGLKPKIEVNDLQLLVPAVKISRILNVDEGTEVHQVKRTRLADNEEIQFEVAYVRRDLVPELTTEMVGHSLYESIKEKGNQINRTEEQIKIVISDEEVAGNLNISSGSPCFQITTKTFLDSEEIVEYSEAYFRGDRVEFLIERNYE</sequence>
<gene>
    <name evidence="5" type="ORF">MUO15_18365</name>
</gene>
<dbReference type="Gene3D" id="1.10.10.10">
    <property type="entry name" value="Winged helix-like DNA-binding domain superfamily/Winged helix DNA-binding domain"/>
    <property type="match status" value="1"/>
</dbReference>
<dbReference type="Pfam" id="PF00392">
    <property type="entry name" value="GntR"/>
    <property type="match status" value="1"/>
</dbReference>
<dbReference type="SMART" id="SM00866">
    <property type="entry name" value="UTRA"/>
    <property type="match status" value="1"/>
</dbReference>
<accession>A0ABY4HA85</accession>
<dbReference type="InterPro" id="IPR011663">
    <property type="entry name" value="UTRA"/>
</dbReference>
<dbReference type="SUPFAM" id="SSF64288">
    <property type="entry name" value="Chorismate lyase-like"/>
    <property type="match status" value="1"/>
</dbReference>
<keyword evidence="1" id="KW-0805">Transcription regulation</keyword>
<dbReference type="InterPro" id="IPR036388">
    <property type="entry name" value="WH-like_DNA-bd_sf"/>
</dbReference>
<evidence type="ECO:0000256" key="3">
    <source>
        <dbReference type="ARBA" id="ARBA00023163"/>
    </source>
</evidence>
<evidence type="ECO:0000256" key="1">
    <source>
        <dbReference type="ARBA" id="ARBA00023015"/>
    </source>
</evidence>
<name>A0ABY4HA85_9BACI</name>
<proteinExistence type="predicted"/>
<dbReference type="InterPro" id="IPR036390">
    <property type="entry name" value="WH_DNA-bd_sf"/>
</dbReference>
<dbReference type="InterPro" id="IPR028978">
    <property type="entry name" value="Chorismate_lyase_/UTRA_dom_sf"/>
</dbReference>
<dbReference type="Gene3D" id="3.40.1410.10">
    <property type="entry name" value="Chorismate lyase-like"/>
    <property type="match status" value="1"/>
</dbReference>
<dbReference type="PROSITE" id="PS50949">
    <property type="entry name" value="HTH_GNTR"/>
    <property type="match status" value="1"/>
</dbReference>
<dbReference type="InterPro" id="IPR050679">
    <property type="entry name" value="Bact_HTH_transcr_reg"/>
</dbReference>
<keyword evidence="6" id="KW-1185">Reference proteome</keyword>
<organism evidence="5 6">
    <name type="scientific">Halobacillus amylolyticus</name>
    <dbReference type="NCBI Taxonomy" id="2932259"/>
    <lineage>
        <taxon>Bacteria</taxon>
        <taxon>Bacillati</taxon>
        <taxon>Bacillota</taxon>
        <taxon>Bacilli</taxon>
        <taxon>Bacillales</taxon>
        <taxon>Bacillaceae</taxon>
        <taxon>Halobacillus</taxon>
    </lineage>
</organism>
<dbReference type="PRINTS" id="PR00035">
    <property type="entry name" value="HTHGNTR"/>
</dbReference>
<dbReference type="SUPFAM" id="SSF46785">
    <property type="entry name" value="Winged helix' DNA-binding domain"/>
    <property type="match status" value="1"/>
</dbReference>